<evidence type="ECO:0000313" key="4">
    <source>
        <dbReference type="Proteomes" id="UP000185426"/>
    </source>
</evidence>
<proteinExistence type="predicted"/>
<evidence type="ECO:0000313" key="2">
    <source>
        <dbReference type="EMBL" id="APT45943.1"/>
    </source>
</evidence>
<dbReference type="RefSeq" id="WP_017367766.1">
    <property type="nucleotide sequence ID" value="NZ_CP015607.1"/>
</dbReference>
<organism evidence="3 4">
    <name type="scientific">Bacillus safensis</name>
    <dbReference type="NCBI Taxonomy" id="561879"/>
    <lineage>
        <taxon>Bacteria</taxon>
        <taxon>Bacillati</taxon>
        <taxon>Bacillota</taxon>
        <taxon>Bacilli</taxon>
        <taxon>Bacillales</taxon>
        <taxon>Bacillaceae</taxon>
        <taxon>Bacillus</taxon>
    </lineage>
</organism>
<dbReference type="Proteomes" id="UP000185426">
    <property type="component" value="Chromosome"/>
</dbReference>
<gene>
    <name evidence="2" type="ORF">BSA145_08510</name>
    <name evidence="3" type="ORF">BSA145_20835</name>
</gene>
<dbReference type="AlphaFoldDB" id="A0A1L6ZNK4"/>
<dbReference type="EMBL" id="CP015607">
    <property type="protein sequence ID" value="APT48098.1"/>
    <property type="molecule type" value="Genomic_DNA"/>
</dbReference>
<sequence>MSDAVLDMYNALEDIGFTQNQIDEMDIVYHLKRLARRKEASKEKPSKNAAASDKPLYIDQIPGL</sequence>
<protein>
    <submittedName>
        <fullName evidence="3">Uncharacterized protein</fullName>
    </submittedName>
</protein>
<evidence type="ECO:0000313" key="3">
    <source>
        <dbReference type="EMBL" id="APT48098.1"/>
    </source>
</evidence>
<name>A0A1L6ZNK4_BACIA</name>
<evidence type="ECO:0000256" key="1">
    <source>
        <dbReference type="SAM" id="MobiDB-lite"/>
    </source>
</evidence>
<dbReference type="EMBL" id="CP015607">
    <property type="protein sequence ID" value="APT45943.1"/>
    <property type="molecule type" value="Genomic_DNA"/>
</dbReference>
<reference evidence="3 4" key="1">
    <citation type="submission" date="2016-05" db="EMBL/GenBank/DDBJ databases">
        <title>Complete Genome and Methylome Analysis of Psychrotrophic Bacterial Isolates from Antarctic Lake Untersee.</title>
        <authorList>
            <person name="Fomenkov A."/>
            <person name="Akimov V.N."/>
            <person name="Vasilyeva L.V."/>
            <person name="Andersen D."/>
            <person name="Vincze T."/>
            <person name="Roberts R.J."/>
        </authorList>
    </citation>
    <scope>NUCLEOTIDE SEQUENCE [LARGE SCALE GENOMIC DNA]</scope>
    <source>
        <strain evidence="3 4">U14-5</strain>
    </source>
</reference>
<accession>A0A1L6ZNK4</accession>
<feature type="region of interest" description="Disordered" evidence="1">
    <location>
        <begin position="38"/>
        <end position="64"/>
    </location>
</feature>